<feature type="region of interest" description="Disordered" evidence="5">
    <location>
        <begin position="266"/>
        <end position="297"/>
    </location>
</feature>
<feature type="compositionally biased region" description="Acidic residues" evidence="5">
    <location>
        <begin position="269"/>
        <end position="278"/>
    </location>
</feature>
<evidence type="ECO:0000256" key="3">
    <source>
        <dbReference type="ARBA" id="ARBA00022833"/>
    </source>
</evidence>
<feature type="region of interest" description="Disordered" evidence="5">
    <location>
        <begin position="55"/>
        <end position="85"/>
    </location>
</feature>
<accession>A0A4Y2G959</accession>
<dbReference type="PROSITE" id="PS01360">
    <property type="entry name" value="ZF_MYND_1"/>
    <property type="match status" value="1"/>
</dbReference>
<feature type="compositionally biased region" description="Low complexity" evidence="5">
    <location>
        <begin position="69"/>
        <end position="80"/>
    </location>
</feature>
<evidence type="ECO:0000313" key="7">
    <source>
        <dbReference type="EMBL" id="GBM49901.1"/>
    </source>
</evidence>
<evidence type="ECO:0000259" key="6">
    <source>
        <dbReference type="PROSITE" id="PS50865"/>
    </source>
</evidence>
<dbReference type="AlphaFoldDB" id="A0A4Y2G959"/>
<evidence type="ECO:0000256" key="4">
    <source>
        <dbReference type="PROSITE-ProRule" id="PRU00134"/>
    </source>
</evidence>
<evidence type="ECO:0000256" key="1">
    <source>
        <dbReference type="ARBA" id="ARBA00022723"/>
    </source>
</evidence>
<dbReference type="EMBL" id="BGPR01001275">
    <property type="protein sequence ID" value="GBM49901.1"/>
    <property type="molecule type" value="Genomic_DNA"/>
</dbReference>
<evidence type="ECO:0000256" key="2">
    <source>
        <dbReference type="ARBA" id="ARBA00022771"/>
    </source>
</evidence>
<dbReference type="Proteomes" id="UP000499080">
    <property type="component" value="Unassembled WGS sequence"/>
</dbReference>
<comment type="caution">
    <text evidence="7">The sequence shown here is derived from an EMBL/GenBank/DDBJ whole genome shotgun (WGS) entry which is preliminary data.</text>
</comment>
<name>A0A4Y2G959_ARAVE</name>
<keyword evidence="8" id="KW-1185">Reference proteome</keyword>
<dbReference type="Gene3D" id="6.10.140.2220">
    <property type="match status" value="1"/>
</dbReference>
<dbReference type="OrthoDB" id="6429994at2759"/>
<feature type="domain" description="MYND-type" evidence="6">
    <location>
        <begin position="1140"/>
        <end position="1177"/>
    </location>
</feature>
<feature type="compositionally biased region" description="Polar residues" evidence="5">
    <location>
        <begin position="890"/>
        <end position="903"/>
    </location>
</feature>
<protein>
    <recommendedName>
        <fullName evidence="6">MYND-type domain-containing protein</fullName>
    </recommendedName>
</protein>
<sequence>MAENGNRKRRIARIGSMSSGKVSTKLHCEDGLMQDDCNLVYNIMQSMNKSQNVMSYQQLQEFRSREKSTQSNSDQNSSSKQNDKIFSSKQIKKFVSEKTFPLMAKCQKSMKYLKKNRCVPKPRAHVGFIPRPPQIPISSLQPNMCNNHTVSNNTVSHKACSMKNKQSSKKSRCSPEMNERLKKTKASHSVDNFCDINASQTESFGKESKCISDADTDSDNEFEQFLQKHHPEKCVRRKIEKNKKFKKKKFKQFICAKKIAEVTRKTLSESEESAESEVECNTLTENNSKNINIDEEEGGSSRRFKRIIEYENSDDSATDTHVNDSGTLNYDSFSSSEDENMVNKSLNKENDTDTGYSNRLDTLPAERSFVSSATSSFERQDTLCCDVLKLKCKIPCYVLIKRDPLLDRRAASLHAENSVVTNAVPILNSNHDEDDCIIIIETSTNNFTNQNSENITPSIESGNSNQGESIISKSPCVSEASTNINDVQNKYMLNEELIFSSNILKPLSETNSNEKSAEILFDESTSLEVQKNEKEVSKSVTASRKSLCDAEKDKCCTLSKATRHSHKNVISTECEDKSTSVANPLSRHTSDLPNNEANVSLRYNSATSATEKEMFNVQILSVKSLNESDIIDLSDDNEEKNMEPIPTMNETKESAAEDSDVEIICLDSSIVNKEKCVIKNVTGVLKNETRNKVNGGMKENLSKSSAQPLVSIEDDCVILDDLDLPSENACTSKNIGQVEQSSQVFDIIGNVNEGTNSNKNEKTSGNSLDSDRNSILKILGTIDFNCINKVLNETTATDTRKESIPAKAENSLCDNIEISERTPCSFPEKPKQGQNDACLPQKQVSIDACITPIGPFEVNIKKSSLNTTLVGTREKRPKLVKNSNVLHNINSGSENVPSSIKLNSTPSSSDDKSSIVCVNSNTALTVPKSFVSEKEIVASSHKTEPNALRHSRKNQQLLPVCTKVESCESPSDELDNLAAKTIQNLDAIEKKSIVPLLELYRAEYKRFMEIKSTEQNVSAGLKLLQEQQTKKLLAISSSIKNVVKKDRCFHKINNEFGSNRNEHKSFIKSDSVEKDGSLDEIKKPLEFVTLPSISSYPDVEKDNKVRIFNQCVVERASEVLNSDGSSSSQEVYNHLINSVCAECGKHAVAACSGCAKIYYCSEKCGMTYWNKGHFETCRR</sequence>
<feature type="compositionally biased region" description="Polar residues" evidence="5">
    <location>
        <begin position="281"/>
        <end position="291"/>
    </location>
</feature>
<reference evidence="7 8" key="1">
    <citation type="journal article" date="2019" name="Sci. Rep.">
        <title>Orb-weaving spider Araneus ventricosus genome elucidates the spidroin gene catalogue.</title>
        <authorList>
            <person name="Kono N."/>
            <person name="Nakamura H."/>
            <person name="Ohtoshi R."/>
            <person name="Moran D.A.P."/>
            <person name="Shinohara A."/>
            <person name="Yoshida Y."/>
            <person name="Fujiwara M."/>
            <person name="Mori M."/>
            <person name="Tomita M."/>
            <person name="Arakawa K."/>
        </authorList>
    </citation>
    <scope>NUCLEOTIDE SEQUENCE [LARGE SCALE GENOMIC DNA]</scope>
</reference>
<dbReference type="SUPFAM" id="SSF144232">
    <property type="entry name" value="HIT/MYND zinc finger-like"/>
    <property type="match status" value="1"/>
</dbReference>
<evidence type="ECO:0000256" key="5">
    <source>
        <dbReference type="SAM" id="MobiDB-lite"/>
    </source>
</evidence>
<dbReference type="Pfam" id="PF01753">
    <property type="entry name" value="zf-MYND"/>
    <property type="match status" value="1"/>
</dbReference>
<keyword evidence="3" id="KW-0862">Zinc</keyword>
<feature type="region of interest" description="Disordered" evidence="5">
    <location>
        <begin position="890"/>
        <end position="913"/>
    </location>
</feature>
<dbReference type="PROSITE" id="PS50865">
    <property type="entry name" value="ZF_MYND_2"/>
    <property type="match status" value="1"/>
</dbReference>
<gene>
    <name evidence="7" type="ORF">AVEN_92165_1</name>
</gene>
<proteinExistence type="predicted"/>
<keyword evidence="2 4" id="KW-0863">Zinc-finger</keyword>
<dbReference type="GO" id="GO:0008270">
    <property type="term" value="F:zinc ion binding"/>
    <property type="evidence" value="ECO:0007669"/>
    <property type="project" value="UniProtKB-KW"/>
</dbReference>
<feature type="compositionally biased region" description="Polar residues" evidence="5">
    <location>
        <begin position="319"/>
        <end position="335"/>
    </location>
</feature>
<organism evidence="7 8">
    <name type="scientific">Araneus ventricosus</name>
    <name type="common">Orbweaver spider</name>
    <name type="synonym">Epeira ventricosa</name>
    <dbReference type="NCBI Taxonomy" id="182803"/>
    <lineage>
        <taxon>Eukaryota</taxon>
        <taxon>Metazoa</taxon>
        <taxon>Ecdysozoa</taxon>
        <taxon>Arthropoda</taxon>
        <taxon>Chelicerata</taxon>
        <taxon>Arachnida</taxon>
        <taxon>Araneae</taxon>
        <taxon>Araneomorphae</taxon>
        <taxon>Entelegynae</taxon>
        <taxon>Araneoidea</taxon>
        <taxon>Araneidae</taxon>
        <taxon>Araneus</taxon>
    </lineage>
</organism>
<evidence type="ECO:0000313" key="8">
    <source>
        <dbReference type="Proteomes" id="UP000499080"/>
    </source>
</evidence>
<dbReference type="InterPro" id="IPR002893">
    <property type="entry name" value="Znf_MYND"/>
</dbReference>
<feature type="region of interest" description="Disordered" evidence="5">
    <location>
        <begin position="315"/>
        <end position="358"/>
    </location>
</feature>
<keyword evidence="1" id="KW-0479">Metal-binding</keyword>